<evidence type="ECO:0000313" key="4">
    <source>
        <dbReference type="Proteomes" id="UP000886595"/>
    </source>
</evidence>
<organism evidence="3 4">
    <name type="scientific">Brassica carinata</name>
    <name type="common">Ethiopian mustard</name>
    <name type="synonym">Abyssinian cabbage</name>
    <dbReference type="NCBI Taxonomy" id="52824"/>
    <lineage>
        <taxon>Eukaryota</taxon>
        <taxon>Viridiplantae</taxon>
        <taxon>Streptophyta</taxon>
        <taxon>Embryophyta</taxon>
        <taxon>Tracheophyta</taxon>
        <taxon>Spermatophyta</taxon>
        <taxon>Magnoliopsida</taxon>
        <taxon>eudicotyledons</taxon>
        <taxon>Gunneridae</taxon>
        <taxon>Pentapetalae</taxon>
        <taxon>rosids</taxon>
        <taxon>malvids</taxon>
        <taxon>Brassicales</taxon>
        <taxon>Brassicaceae</taxon>
        <taxon>Brassiceae</taxon>
        <taxon>Brassica</taxon>
    </lineage>
</organism>
<accession>A0A8X7Q498</accession>
<feature type="transmembrane region" description="Helical" evidence="2">
    <location>
        <begin position="189"/>
        <end position="207"/>
    </location>
</feature>
<feature type="region of interest" description="Disordered" evidence="1">
    <location>
        <begin position="63"/>
        <end position="95"/>
    </location>
</feature>
<keyword evidence="2" id="KW-0812">Transmembrane</keyword>
<dbReference type="Proteomes" id="UP000886595">
    <property type="component" value="Unassembled WGS sequence"/>
</dbReference>
<dbReference type="AlphaFoldDB" id="A0A8X7Q498"/>
<keyword evidence="2" id="KW-1133">Transmembrane helix</keyword>
<dbReference type="EMBL" id="JAAMPC010000014">
    <property type="protein sequence ID" value="KAG2263524.1"/>
    <property type="molecule type" value="Genomic_DNA"/>
</dbReference>
<feature type="transmembrane region" description="Helical" evidence="2">
    <location>
        <begin position="161"/>
        <end position="183"/>
    </location>
</feature>
<keyword evidence="2" id="KW-0472">Membrane</keyword>
<comment type="caution">
    <text evidence="3">The sequence shown here is derived from an EMBL/GenBank/DDBJ whole genome shotgun (WGS) entry which is preliminary data.</text>
</comment>
<evidence type="ECO:0000256" key="1">
    <source>
        <dbReference type="SAM" id="MobiDB-lite"/>
    </source>
</evidence>
<gene>
    <name evidence="3" type="ORF">Bca52824_070603</name>
</gene>
<name>A0A8X7Q498_BRACI</name>
<protein>
    <submittedName>
        <fullName evidence="3">Uncharacterized protein</fullName>
    </submittedName>
</protein>
<keyword evidence="4" id="KW-1185">Reference proteome</keyword>
<sequence length="292" mass="32107">MCWLSVRVIWMVGGRQTRQAREDSLAAAISRSLGSNPGVLSSVRRQTSHSVLYVQAVQSFSEHRYQPTSSSPSSRARLESHKPPRVAPIPQTGVRSRSFTGTAPKFVGILSLPPYHKVKLFSFPLILPDVNLLPLRRSSTGDLSYGAEQPKSFAIRPMLTAIEVIFSFICGSDVVLNLLAIHFTFSSVLLPSVCFSSFIGLLSCVAVSTNLKMQSRLPVFLRCGLTSTSHYVIILQLSDFVVKATSTHSSTVSNSLSSSVKDLSCLVYLCIVCYVYGQRGWIIPSIYCSEYE</sequence>
<evidence type="ECO:0000313" key="3">
    <source>
        <dbReference type="EMBL" id="KAG2263524.1"/>
    </source>
</evidence>
<reference evidence="3 4" key="1">
    <citation type="submission" date="2020-02" db="EMBL/GenBank/DDBJ databases">
        <authorList>
            <person name="Ma Q."/>
            <person name="Huang Y."/>
            <person name="Song X."/>
            <person name="Pei D."/>
        </authorList>
    </citation>
    <scope>NUCLEOTIDE SEQUENCE [LARGE SCALE GENOMIC DNA]</scope>
    <source>
        <strain evidence="3">Sxm20200214</strain>
        <tissue evidence="3">Leaf</tissue>
    </source>
</reference>
<proteinExistence type="predicted"/>
<evidence type="ECO:0000256" key="2">
    <source>
        <dbReference type="SAM" id="Phobius"/>
    </source>
</evidence>